<dbReference type="AlphaFoldDB" id="A0A4Y8PHK7"/>
<dbReference type="Proteomes" id="UP000297713">
    <property type="component" value="Unassembled WGS sequence"/>
</dbReference>
<proteinExistence type="predicted"/>
<name>A0A4Y8PHK7_9BACT</name>
<organism evidence="2 3">
    <name type="scientific">Methylacidiphilum caldifontis</name>
    <dbReference type="NCBI Taxonomy" id="2795386"/>
    <lineage>
        <taxon>Bacteria</taxon>
        <taxon>Pseudomonadati</taxon>
        <taxon>Verrucomicrobiota</taxon>
        <taxon>Methylacidiphilae</taxon>
        <taxon>Methylacidiphilales</taxon>
        <taxon>Methylacidiphilaceae</taxon>
        <taxon>Methylacidiphilum (ex Ratnadevi et al. 2023)</taxon>
    </lineage>
</organism>
<sequence>MKHLLLALTLLTTTLFFSANCSRQPSSPSPEGKYTGCWNEENGSLTCITLYLSKEGKVKGERRSKTATNPQEKDEWEAQYKVVDNKIIIGTADKVFAQLIIRGDELIDPNHKVFGKPVVLKKIP</sequence>
<comment type="caution">
    <text evidence="2">The sequence shown here is derived from an EMBL/GenBank/DDBJ whole genome shotgun (WGS) entry which is preliminary data.</text>
</comment>
<evidence type="ECO:0000313" key="3">
    <source>
        <dbReference type="Proteomes" id="UP000297713"/>
    </source>
</evidence>
<keyword evidence="1" id="KW-0732">Signal</keyword>
<evidence type="ECO:0000313" key="2">
    <source>
        <dbReference type="EMBL" id="TFE72514.1"/>
    </source>
</evidence>
<reference evidence="2 3" key="1">
    <citation type="submission" date="2016-05" db="EMBL/GenBank/DDBJ databases">
        <title>Diversity and Homogeneity among Thermoacidophilic Verrucomicrobia Methanotrophs Linked with Geographical Origin.</title>
        <authorList>
            <person name="Erikstad H.-A."/>
            <person name="Smestad N.B."/>
            <person name="Ceballos R.M."/>
            <person name="Birkeland N.-K."/>
        </authorList>
    </citation>
    <scope>NUCLEOTIDE SEQUENCE [LARGE SCALE GENOMIC DNA]</scope>
    <source>
        <strain evidence="2 3">Phi</strain>
    </source>
</reference>
<dbReference type="EMBL" id="LXQC01000024">
    <property type="protein sequence ID" value="TFE72514.1"/>
    <property type="molecule type" value="Genomic_DNA"/>
</dbReference>
<dbReference type="RefSeq" id="WP_242524149.1">
    <property type="nucleotide sequence ID" value="NZ_CP065957.1"/>
</dbReference>
<protein>
    <submittedName>
        <fullName evidence="2">Uncharacterized protein</fullName>
    </submittedName>
</protein>
<evidence type="ECO:0000256" key="1">
    <source>
        <dbReference type="SAM" id="SignalP"/>
    </source>
</evidence>
<feature type="signal peptide" evidence="1">
    <location>
        <begin position="1"/>
        <end position="19"/>
    </location>
</feature>
<feature type="chain" id="PRO_5021211979" evidence="1">
    <location>
        <begin position="20"/>
        <end position="124"/>
    </location>
</feature>
<gene>
    <name evidence="2" type="ORF">A7Q10_03640</name>
</gene>
<accession>A0A4Y8PHK7</accession>
<keyword evidence="3" id="KW-1185">Reference proteome</keyword>